<keyword evidence="4" id="KW-1185">Reference proteome</keyword>
<sequence length="277" mass="31843">MSKLLSKSQKAHPKANGEVQNVTPQSAGWEYVGFEMYHLQPKQTLSFQTDTTEACFVLVAGKATIQTEAHTFENIGNRQTPFERIPPYSVYVPHHQQVHIQAETYLELAVCRAPSNGHLPVRLIRPEDVGVEKRGYGNNKRLVHNILPETELADSLLVVEVFTDEGNTSSFPSHKHDDKNSETETYLEETYYHRFEPAQGFALQRVYTDDRSLDECMAVYDGDVVQVPRGYHPVSTIAGYNNYYLNVMAGPVRKWRFTWEKDHQWINSEEYANKFKE</sequence>
<dbReference type="Gene3D" id="2.60.120.10">
    <property type="entry name" value="Jelly Rolls"/>
    <property type="match status" value="2"/>
</dbReference>
<proteinExistence type="predicted"/>
<dbReference type="PIRSF" id="PIRSF036628">
    <property type="entry name" value="IolB"/>
    <property type="match status" value="1"/>
</dbReference>
<keyword evidence="1 3" id="KW-0413">Isomerase</keyword>
<dbReference type="Pfam" id="PF04962">
    <property type="entry name" value="KduI"/>
    <property type="match status" value="1"/>
</dbReference>
<gene>
    <name evidence="3" type="primary">iolB</name>
    <name evidence="3" type="ORF">CVP05_02810</name>
</gene>
<dbReference type="InterPro" id="IPR024203">
    <property type="entry name" value="Deoxy-glucuronate_isom_IolB"/>
</dbReference>
<protein>
    <submittedName>
        <fullName evidence="3">5-deoxy-glucuronate isomerase</fullName>
    </submittedName>
</protein>
<evidence type="ECO:0000256" key="1">
    <source>
        <dbReference type="ARBA" id="ARBA00023235"/>
    </source>
</evidence>
<dbReference type="InterPro" id="IPR021120">
    <property type="entry name" value="KduI/IolB_isomerase"/>
</dbReference>
<dbReference type="EMBL" id="PHHA01000003">
    <property type="protein sequence ID" value="PJG86119.1"/>
    <property type="molecule type" value="Genomic_DNA"/>
</dbReference>
<dbReference type="SUPFAM" id="SSF51182">
    <property type="entry name" value="RmlC-like cupins"/>
    <property type="match status" value="1"/>
</dbReference>
<dbReference type="PANTHER" id="PTHR39193:SF1">
    <property type="entry name" value="5-DEOXY-GLUCURONATE ISOMERASE"/>
    <property type="match status" value="1"/>
</dbReference>
<dbReference type="RefSeq" id="WP_100288051.1">
    <property type="nucleotide sequence ID" value="NZ_PHHA01000003.1"/>
</dbReference>
<feature type="region of interest" description="Disordered" evidence="2">
    <location>
        <begin position="1"/>
        <end position="22"/>
    </location>
</feature>
<organism evidence="3 4">
    <name type="scientific">Conservatibacter flavescens</name>
    <dbReference type="NCBI Taxonomy" id="28161"/>
    <lineage>
        <taxon>Bacteria</taxon>
        <taxon>Pseudomonadati</taxon>
        <taxon>Pseudomonadota</taxon>
        <taxon>Gammaproteobacteria</taxon>
        <taxon>Pasteurellales</taxon>
        <taxon>Pasteurellaceae</taxon>
        <taxon>Conservatibacter</taxon>
    </lineage>
</organism>
<evidence type="ECO:0000256" key="2">
    <source>
        <dbReference type="SAM" id="MobiDB-lite"/>
    </source>
</evidence>
<dbReference type="OrthoDB" id="6121073at2"/>
<evidence type="ECO:0000313" key="4">
    <source>
        <dbReference type="Proteomes" id="UP000229329"/>
    </source>
</evidence>
<dbReference type="PANTHER" id="PTHR39193">
    <property type="entry name" value="5-DEOXY-GLUCURONATE ISOMERASE"/>
    <property type="match status" value="1"/>
</dbReference>
<dbReference type="AlphaFoldDB" id="A0A2M8S4P4"/>
<name>A0A2M8S4P4_9PAST</name>
<dbReference type="GO" id="GO:0019310">
    <property type="term" value="P:inositol catabolic process"/>
    <property type="evidence" value="ECO:0007669"/>
    <property type="project" value="InterPro"/>
</dbReference>
<comment type="caution">
    <text evidence="3">The sequence shown here is derived from an EMBL/GenBank/DDBJ whole genome shotgun (WGS) entry which is preliminary data.</text>
</comment>
<accession>A0A2M8S4P4</accession>
<dbReference type="GO" id="GO:0008880">
    <property type="term" value="F:glucuronate isomerase activity"/>
    <property type="evidence" value="ECO:0007669"/>
    <property type="project" value="InterPro"/>
</dbReference>
<reference evidence="3 4" key="1">
    <citation type="submission" date="2017-11" db="EMBL/GenBank/DDBJ databases">
        <title>Reclassification of Bisgaard taxon 7 as Conservatibacter flavescens gen. nov., sp. nov.</title>
        <authorList>
            <person name="Christensen H."/>
        </authorList>
    </citation>
    <scope>NUCLEOTIDE SEQUENCE [LARGE SCALE GENOMIC DNA]</scope>
    <source>
        <strain evidence="3 4">7_4</strain>
    </source>
</reference>
<evidence type="ECO:0000313" key="3">
    <source>
        <dbReference type="EMBL" id="PJG86119.1"/>
    </source>
</evidence>
<dbReference type="NCBIfam" id="TIGR04378">
    <property type="entry name" value="myo_inos_iolB"/>
    <property type="match status" value="1"/>
</dbReference>
<dbReference type="InterPro" id="IPR011051">
    <property type="entry name" value="RmlC_Cupin_sf"/>
</dbReference>
<dbReference type="Proteomes" id="UP000229329">
    <property type="component" value="Unassembled WGS sequence"/>
</dbReference>
<dbReference type="InterPro" id="IPR014710">
    <property type="entry name" value="RmlC-like_jellyroll"/>
</dbReference>